<proteinExistence type="predicted"/>
<sequence length="149" mass="16851">MKYPEKIAEKLNRLLEKNIDAEKGYCFASENVKDPQLKAFFAERAEERYDFIHQLKTEIRNFGETPKEKSSLAGDAHRTWMNLKAAFSVNKAEPGLEEAVRGEKVAVEEYKEILDDPEVPASTANILLKQKNDIVAALNKVKSLKIQAG</sequence>
<evidence type="ECO:0000259" key="1">
    <source>
        <dbReference type="Pfam" id="PF09537"/>
    </source>
</evidence>
<dbReference type="InterPro" id="IPR011971">
    <property type="entry name" value="CHP02284"/>
</dbReference>
<keyword evidence="3" id="KW-1185">Reference proteome</keyword>
<dbReference type="Proteomes" id="UP000199153">
    <property type="component" value="Unassembled WGS sequence"/>
</dbReference>
<feature type="domain" description="DUF2383" evidence="1">
    <location>
        <begin position="7"/>
        <end position="115"/>
    </location>
</feature>
<gene>
    <name evidence="2" type="ORF">SAMN05660413_01958</name>
</gene>
<dbReference type="AlphaFoldDB" id="A0A1I5ANZ4"/>
<dbReference type="OrthoDB" id="282393at2"/>
<dbReference type="RefSeq" id="WP_093408945.1">
    <property type="nucleotide sequence ID" value="NZ_FOVL01000011.1"/>
</dbReference>
<accession>A0A1I5ANZ4</accession>
<dbReference type="Pfam" id="PF09537">
    <property type="entry name" value="DUF2383"/>
    <property type="match status" value="1"/>
</dbReference>
<dbReference type="InterPro" id="IPR009078">
    <property type="entry name" value="Ferritin-like_SF"/>
</dbReference>
<dbReference type="Gene3D" id="1.20.1260.10">
    <property type="match status" value="1"/>
</dbReference>
<dbReference type="SUPFAM" id="SSF47240">
    <property type="entry name" value="Ferritin-like"/>
    <property type="match status" value="1"/>
</dbReference>
<dbReference type="EMBL" id="FOVL01000011">
    <property type="protein sequence ID" value="SFN63919.1"/>
    <property type="molecule type" value="Genomic_DNA"/>
</dbReference>
<dbReference type="InterPro" id="IPR012347">
    <property type="entry name" value="Ferritin-like"/>
</dbReference>
<protein>
    <recommendedName>
        <fullName evidence="1">DUF2383 domain-containing protein</fullName>
    </recommendedName>
</protein>
<dbReference type="STRING" id="287099.SAMN05660413_01958"/>
<dbReference type="PIRSF" id="PIRSF029477">
    <property type="entry name" value="UCP029477"/>
    <property type="match status" value="1"/>
</dbReference>
<dbReference type="InterPro" id="IPR016920">
    <property type="entry name" value="UCP029477"/>
</dbReference>
<dbReference type="CDD" id="cd00657">
    <property type="entry name" value="Ferritin_like"/>
    <property type="match status" value="1"/>
</dbReference>
<evidence type="ECO:0000313" key="3">
    <source>
        <dbReference type="Proteomes" id="UP000199153"/>
    </source>
</evidence>
<name>A0A1I5ANZ4_9FLAO</name>
<dbReference type="InterPro" id="IPR019052">
    <property type="entry name" value="DUF2383"/>
</dbReference>
<evidence type="ECO:0000313" key="2">
    <source>
        <dbReference type="EMBL" id="SFN63919.1"/>
    </source>
</evidence>
<organism evidence="2 3">
    <name type="scientific">Salegentibacter flavus</name>
    <dbReference type="NCBI Taxonomy" id="287099"/>
    <lineage>
        <taxon>Bacteria</taxon>
        <taxon>Pseudomonadati</taxon>
        <taxon>Bacteroidota</taxon>
        <taxon>Flavobacteriia</taxon>
        <taxon>Flavobacteriales</taxon>
        <taxon>Flavobacteriaceae</taxon>
        <taxon>Salegentibacter</taxon>
    </lineage>
</organism>
<dbReference type="NCBIfam" id="TIGR02284">
    <property type="entry name" value="PA2169 family four-helix-bundle protein"/>
    <property type="match status" value="1"/>
</dbReference>
<reference evidence="2 3" key="1">
    <citation type="submission" date="2016-10" db="EMBL/GenBank/DDBJ databases">
        <authorList>
            <person name="de Groot N.N."/>
        </authorList>
    </citation>
    <scope>NUCLEOTIDE SEQUENCE [LARGE SCALE GENOMIC DNA]</scope>
    <source>
        <strain evidence="2 3">DSM 17794</strain>
    </source>
</reference>